<accession>A0A1L7XQF4</accession>
<reference evidence="1 2" key="1">
    <citation type="submission" date="2016-03" db="EMBL/GenBank/DDBJ databases">
        <authorList>
            <person name="Ploux O."/>
        </authorList>
    </citation>
    <scope>NUCLEOTIDE SEQUENCE [LARGE SCALE GENOMIC DNA]</scope>
    <source>
        <strain evidence="1 2">UAMH 11012</strain>
    </source>
</reference>
<proteinExistence type="predicted"/>
<dbReference type="AlphaFoldDB" id="A0A1L7XQF4"/>
<gene>
    <name evidence="1" type="ORF">PAC_17181</name>
</gene>
<organism evidence="1 2">
    <name type="scientific">Phialocephala subalpina</name>
    <dbReference type="NCBI Taxonomy" id="576137"/>
    <lineage>
        <taxon>Eukaryota</taxon>
        <taxon>Fungi</taxon>
        <taxon>Dikarya</taxon>
        <taxon>Ascomycota</taxon>
        <taxon>Pezizomycotina</taxon>
        <taxon>Leotiomycetes</taxon>
        <taxon>Helotiales</taxon>
        <taxon>Mollisiaceae</taxon>
        <taxon>Phialocephala</taxon>
        <taxon>Phialocephala fortinii species complex</taxon>
    </lineage>
</organism>
<evidence type="ECO:0000313" key="2">
    <source>
        <dbReference type="Proteomes" id="UP000184330"/>
    </source>
</evidence>
<protein>
    <submittedName>
        <fullName evidence="1">Uncharacterized protein</fullName>
    </submittedName>
</protein>
<dbReference type="OrthoDB" id="4500473at2759"/>
<keyword evidence="2" id="KW-1185">Reference proteome</keyword>
<name>A0A1L7XQF4_9HELO</name>
<evidence type="ECO:0000313" key="1">
    <source>
        <dbReference type="EMBL" id="CZR67282.1"/>
    </source>
</evidence>
<sequence length="260" mass="28551">MASVQNPTYMLAPNWTFRPSGPIALENIVVDPFKPHRRLHLGKSRNLSLSLWAQFLQNIGVNVGTDHDSSTSTDYTMKSLETVYFIDEPSIEVVNEIVKDPKVHKLMRLEKTLSRPVYMVTGIKIAKGFELSVERSSRHGGNVEASAPVVAQVSVGAGIGGSVETSRSDGFQSTSDIVFAHQLLKVVPKGWGEKSFKVKEYQSKATFLDDGVADEDVAIEVEWSFATGADLAEAGKGRLVTETKVIDGKEEYVCVSFKEK</sequence>
<dbReference type="EMBL" id="FJOG01000043">
    <property type="protein sequence ID" value="CZR67282.1"/>
    <property type="molecule type" value="Genomic_DNA"/>
</dbReference>
<dbReference type="Proteomes" id="UP000184330">
    <property type="component" value="Unassembled WGS sequence"/>
</dbReference>